<dbReference type="InterPro" id="IPR009057">
    <property type="entry name" value="Homeodomain-like_sf"/>
</dbReference>
<keyword evidence="8" id="KW-0238">DNA-binding</keyword>
<dbReference type="InterPro" id="IPR018060">
    <property type="entry name" value="HTH_AraC"/>
</dbReference>
<organism evidence="13 14">
    <name type="scientific">Tetragenococcus muriaticus PMC-11-5</name>
    <dbReference type="NCBI Taxonomy" id="1302649"/>
    <lineage>
        <taxon>Bacteria</taxon>
        <taxon>Bacillati</taxon>
        <taxon>Bacillota</taxon>
        <taxon>Bacilli</taxon>
        <taxon>Lactobacillales</taxon>
        <taxon>Enterococcaceae</taxon>
        <taxon>Tetragenococcus</taxon>
    </lineage>
</organism>
<keyword evidence="7" id="KW-0805">Transcription regulation</keyword>
<dbReference type="Proteomes" id="UP000029380">
    <property type="component" value="Unassembled WGS sequence"/>
</dbReference>
<dbReference type="GO" id="GO:0006281">
    <property type="term" value="P:DNA repair"/>
    <property type="evidence" value="ECO:0007669"/>
    <property type="project" value="UniProtKB-KW"/>
</dbReference>
<dbReference type="PIRSF" id="PIRSF000408">
    <property type="entry name" value="Alkyltransferas_AdaA"/>
    <property type="match status" value="1"/>
</dbReference>
<name>A0A091C2M2_9ENTE</name>
<dbReference type="InterPro" id="IPR004026">
    <property type="entry name" value="Ada_DNA_repair_Zn-bd"/>
</dbReference>
<keyword evidence="11" id="KW-0234">DNA repair</keyword>
<dbReference type="GO" id="GO:0008168">
    <property type="term" value="F:methyltransferase activity"/>
    <property type="evidence" value="ECO:0007669"/>
    <property type="project" value="UniProtKB-KW"/>
</dbReference>
<dbReference type="InterPro" id="IPR018062">
    <property type="entry name" value="HTH_AraC-typ_CS"/>
</dbReference>
<keyword evidence="3 13" id="KW-0808">Transferase</keyword>
<dbReference type="AlphaFoldDB" id="A0A091C2M2"/>
<dbReference type="RefSeq" id="WP_038025949.1">
    <property type="nucleotide sequence ID" value="NZ_JPVU01000108.1"/>
</dbReference>
<dbReference type="PATRIC" id="fig|1302649.3.peg.1086"/>
<keyword evidence="6" id="KW-0862">Zinc</keyword>
<keyword evidence="9" id="KW-0010">Activator</keyword>
<accession>A0A091C2M2</accession>
<evidence type="ECO:0000256" key="10">
    <source>
        <dbReference type="ARBA" id="ARBA00023163"/>
    </source>
</evidence>
<evidence type="ECO:0000256" key="6">
    <source>
        <dbReference type="ARBA" id="ARBA00022833"/>
    </source>
</evidence>
<dbReference type="SUPFAM" id="SSF57884">
    <property type="entry name" value="Ada DNA repair protein, N-terminal domain (N-Ada 10)"/>
    <property type="match status" value="1"/>
</dbReference>
<evidence type="ECO:0000256" key="5">
    <source>
        <dbReference type="ARBA" id="ARBA00022763"/>
    </source>
</evidence>
<dbReference type="GO" id="GO:0008270">
    <property type="term" value="F:zinc ion binding"/>
    <property type="evidence" value="ECO:0007669"/>
    <property type="project" value="InterPro"/>
</dbReference>
<evidence type="ECO:0000313" key="14">
    <source>
        <dbReference type="Proteomes" id="UP000029380"/>
    </source>
</evidence>
<dbReference type="PANTHER" id="PTHR43280:SF28">
    <property type="entry name" value="HTH-TYPE TRANSCRIPTIONAL ACTIVATOR RHAS"/>
    <property type="match status" value="1"/>
</dbReference>
<dbReference type="GO" id="GO:0043565">
    <property type="term" value="F:sequence-specific DNA binding"/>
    <property type="evidence" value="ECO:0007669"/>
    <property type="project" value="InterPro"/>
</dbReference>
<evidence type="ECO:0000256" key="1">
    <source>
        <dbReference type="ARBA" id="ARBA00001947"/>
    </source>
</evidence>
<dbReference type="Gene3D" id="3.40.10.10">
    <property type="entry name" value="DNA Methylphosphotriester Repair Domain"/>
    <property type="match status" value="1"/>
</dbReference>
<evidence type="ECO:0000256" key="3">
    <source>
        <dbReference type="ARBA" id="ARBA00022679"/>
    </source>
</evidence>
<gene>
    <name evidence="13" type="ORF">TMUPMC115_1085</name>
</gene>
<dbReference type="GO" id="GO:0032259">
    <property type="term" value="P:methylation"/>
    <property type="evidence" value="ECO:0007669"/>
    <property type="project" value="UniProtKB-KW"/>
</dbReference>
<evidence type="ECO:0000256" key="11">
    <source>
        <dbReference type="ARBA" id="ARBA00023204"/>
    </source>
</evidence>
<dbReference type="Pfam" id="PF12833">
    <property type="entry name" value="HTH_18"/>
    <property type="match status" value="1"/>
</dbReference>
<dbReference type="GO" id="GO:0003700">
    <property type="term" value="F:DNA-binding transcription factor activity"/>
    <property type="evidence" value="ECO:0007669"/>
    <property type="project" value="InterPro"/>
</dbReference>
<evidence type="ECO:0000256" key="8">
    <source>
        <dbReference type="ARBA" id="ARBA00023125"/>
    </source>
</evidence>
<dbReference type="Pfam" id="PF02805">
    <property type="entry name" value="Ada_Zn_binding"/>
    <property type="match status" value="1"/>
</dbReference>
<dbReference type="Gene3D" id="1.10.10.60">
    <property type="entry name" value="Homeodomain-like"/>
    <property type="match status" value="2"/>
</dbReference>
<dbReference type="PANTHER" id="PTHR43280">
    <property type="entry name" value="ARAC-FAMILY TRANSCRIPTIONAL REGULATOR"/>
    <property type="match status" value="1"/>
</dbReference>
<keyword evidence="4" id="KW-0479">Metal-binding</keyword>
<proteinExistence type="predicted"/>
<dbReference type="PROSITE" id="PS01124">
    <property type="entry name" value="HTH_ARAC_FAMILY_2"/>
    <property type="match status" value="1"/>
</dbReference>
<dbReference type="SMART" id="SM00342">
    <property type="entry name" value="HTH_ARAC"/>
    <property type="match status" value="1"/>
</dbReference>
<evidence type="ECO:0000256" key="4">
    <source>
        <dbReference type="ARBA" id="ARBA00022723"/>
    </source>
</evidence>
<evidence type="ECO:0000256" key="9">
    <source>
        <dbReference type="ARBA" id="ARBA00023159"/>
    </source>
</evidence>
<dbReference type="InterPro" id="IPR035451">
    <property type="entry name" value="Ada-like_dom_sf"/>
</dbReference>
<dbReference type="SUPFAM" id="SSF46689">
    <property type="entry name" value="Homeodomain-like"/>
    <property type="match status" value="2"/>
</dbReference>
<dbReference type="InterPro" id="IPR016220">
    <property type="entry name" value="Me-P-triester_DNA_alkyl-Trfase"/>
</dbReference>
<comment type="cofactor">
    <cofactor evidence="1">
        <name>Zn(2+)</name>
        <dbReference type="ChEBI" id="CHEBI:29105"/>
    </cofactor>
</comment>
<sequence>MTVTETEYQAIKNNDTCYDNIFCYAVKSTKIFCRPSCLSRLPKKENIEIYYMKEETVHDGYRPCKRCQPLGESVSDEEWVKEIDTILQRNYQQKLTLEELSYLARGSESNLRHTYKAVTGMTPQKRLMNIRLEKASEELLETNLTVKEIAEEVGIGNVGYFIRKFREYYDDSPLQFRLKNKDPLK</sequence>
<dbReference type="PROSITE" id="PS00041">
    <property type="entry name" value="HTH_ARAC_FAMILY_1"/>
    <property type="match status" value="1"/>
</dbReference>
<evidence type="ECO:0000256" key="2">
    <source>
        <dbReference type="ARBA" id="ARBA00022603"/>
    </source>
</evidence>
<keyword evidence="10" id="KW-0804">Transcription</keyword>
<dbReference type="EMBL" id="JPVU01000108">
    <property type="protein sequence ID" value="KFN92101.1"/>
    <property type="molecule type" value="Genomic_DNA"/>
</dbReference>
<evidence type="ECO:0000256" key="7">
    <source>
        <dbReference type="ARBA" id="ARBA00023015"/>
    </source>
</evidence>
<dbReference type="OrthoDB" id="9802228at2"/>
<dbReference type="EC" id="2.1.1.-" evidence="13"/>
<evidence type="ECO:0000259" key="12">
    <source>
        <dbReference type="PROSITE" id="PS01124"/>
    </source>
</evidence>
<feature type="domain" description="HTH araC/xylS-type" evidence="12">
    <location>
        <begin position="81"/>
        <end position="179"/>
    </location>
</feature>
<comment type="caution">
    <text evidence="13">The sequence shown here is derived from an EMBL/GenBank/DDBJ whole genome shotgun (WGS) entry which is preliminary data.</text>
</comment>
<reference evidence="13 14" key="1">
    <citation type="submission" date="2014-08" db="EMBL/GenBank/DDBJ databases">
        <title>Genome sequence of Tetragenococcus muriaticus.</title>
        <authorList>
            <person name="Chuea-nongthon C."/>
            <person name="Rodtong S."/>
            <person name="Yongsawatdigul J."/>
            <person name="Steele J.L."/>
            <person name="Liu X.-y."/>
            <person name="Speers J."/>
            <person name="Glasner J.D."/>
            <person name="Neeno-Eckwall E.C."/>
        </authorList>
    </citation>
    <scope>NUCLEOTIDE SEQUENCE [LARGE SCALE GENOMIC DNA]</scope>
    <source>
        <strain evidence="13 14">PMC-11-5</strain>
    </source>
</reference>
<protein>
    <submittedName>
        <fullName evidence="13">Methylphosphotriester-DNA alkyltransferase</fullName>
        <ecNumber evidence="13">2.1.1.-</ecNumber>
    </submittedName>
</protein>
<keyword evidence="5" id="KW-0227">DNA damage</keyword>
<evidence type="ECO:0000313" key="13">
    <source>
        <dbReference type="EMBL" id="KFN92101.1"/>
    </source>
</evidence>
<keyword evidence="2 13" id="KW-0489">Methyltransferase</keyword>